<dbReference type="AlphaFoldDB" id="A0A4S8NLI3"/>
<proteinExistence type="predicted"/>
<keyword evidence="5" id="KW-1185">Reference proteome</keyword>
<evidence type="ECO:0000259" key="3">
    <source>
        <dbReference type="PROSITE" id="PS50234"/>
    </source>
</evidence>
<keyword evidence="2" id="KW-0472">Membrane</keyword>
<dbReference type="OrthoDB" id="4318225at2"/>
<dbReference type="InterPro" id="IPR002035">
    <property type="entry name" value="VWF_A"/>
</dbReference>
<sequence>MTNSQQPPPGWYPDPSGRPRWWDGTAWGGYATTPDPAPTTSPDAGTTPPAPRRRRRAVAVIAACLAAVIAGVGIAWVAFDRPDEDPADEERPGLTAIGYAGVDLGDSRATVLEKLDYLDEDEVAETGIASVAVDDGEIVLIDGEVVEIHSTTDDFATPEDVRPGDDLSAADEEYAVYGSDGEESRTVTDSTVTYVADVEAETGYRFTFEPDGSSTIDQPSGEITDIAIVNHIPTFTSAPVMVVLDSSGSMEETDVYPSRWDAAVGATYSLIDAMPARHEVGLTVYGAGENSYDECQDVSVPIPVSPLDRESFKSTLANYGPVGLTPISLALSQAAAQLPTGEEATIVLVSDGLDTCEVPPCETAADLKEANPDLTIHTIGFSVDGGARAELSCIAEAGGGVSVPADNQALLASRLAALFNSEAAETSLRPDSYEGVELGDELSELQGQHGGAFDDVAATGRVEVVFIDCVVVIEDGVVVEIQSSGARTRTVDDLRVGDDIGRAHELYAGSYAPRVEDGSITYVADPVQRTGYRFDYEPDDGSSSEDPHGLIRKIVICRCVDDLLPEQEGIFRVQVAFTGETFVNMRKAHQLDRIRTKANERAYEEAVLEVVCYVEGFTYRSKELGRSSNLFARVADSDLYVATLFLSDDYGQPIEDDVDFPAC</sequence>
<evidence type="ECO:0000256" key="2">
    <source>
        <dbReference type="SAM" id="Phobius"/>
    </source>
</evidence>
<evidence type="ECO:0000256" key="1">
    <source>
        <dbReference type="SAM" id="MobiDB-lite"/>
    </source>
</evidence>
<organism evidence="4 5">
    <name type="scientific">Nocardioides caeni</name>
    <dbReference type="NCBI Taxonomy" id="574700"/>
    <lineage>
        <taxon>Bacteria</taxon>
        <taxon>Bacillati</taxon>
        <taxon>Actinomycetota</taxon>
        <taxon>Actinomycetes</taxon>
        <taxon>Propionibacteriales</taxon>
        <taxon>Nocardioidaceae</taxon>
        <taxon>Nocardioides</taxon>
    </lineage>
</organism>
<dbReference type="RefSeq" id="WP_136561664.1">
    <property type="nucleotide sequence ID" value="NZ_BAABLS010000001.1"/>
</dbReference>
<feature type="region of interest" description="Disordered" evidence="1">
    <location>
        <begin position="1"/>
        <end position="52"/>
    </location>
</feature>
<feature type="domain" description="VWFA" evidence="3">
    <location>
        <begin position="239"/>
        <end position="442"/>
    </location>
</feature>
<dbReference type="Pfam" id="PF13519">
    <property type="entry name" value="VWA_2"/>
    <property type="match status" value="1"/>
</dbReference>
<evidence type="ECO:0000313" key="4">
    <source>
        <dbReference type="EMBL" id="THV17728.1"/>
    </source>
</evidence>
<dbReference type="InterPro" id="IPR036465">
    <property type="entry name" value="vWFA_dom_sf"/>
</dbReference>
<feature type="compositionally biased region" description="Pro residues" evidence="1">
    <location>
        <begin position="1"/>
        <end position="12"/>
    </location>
</feature>
<dbReference type="PROSITE" id="PS50234">
    <property type="entry name" value="VWFA"/>
    <property type="match status" value="1"/>
</dbReference>
<feature type="compositionally biased region" description="Low complexity" evidence="1">
    <location>
        <begin position="31"/>
        <end position="47"/>
    </location>
</feature>
<dbReference type="Gene3D" id="3.40.50.410">
    <property type="entry name" value="von Willebrand factor, type A domain"/>
    <property type="match status" value="1"/>
</dbReference>
<comment type="caution">
    <text evidence="4">The sequence shown here is derived from an EMBL/GenBank/DDBJ whole genome shotgun (WGS) entry which is preliminary data.</text>
</comment>
<gene>
    <name evidence="4" type="ORF">E9934_04445</name>
</gene>
<feature type="transmembrane region" description="Helical" evidence="2">
    <location>
        <begin position="57"/>
        <end position="79"/>
    </location>
</feature>
<keyword evidence="2" id="KW-0812">Transmembrane</keyword>
<reference evidence="4 5" key="1">
    <citation type="journal article" date="2009" name="Int. J. Syst. Evol. Microbiol.">
        <title>Nocardioides caeni sp. nov., isolated from wastewater.</title>
        <authorList>
            <person name="Yoon J.H."/>
            <person name="Kang S.J."/>
            <person name="Park S."/>
            <person name="Kim W."/>
            <person name="Oh T.K."/>
        </authorList>
    </citation>
    <scope>NUCLEOTIDE SEQUENCE [LARGE SCALE GENOMIC DNA]</scope>
    <source>
        <strain evidence="4 5">DSM 23134</strain>
    </source>
</reference>
<accession>A0A4S8NLI3</accession>
<keyword evidence="2" id="KW-1133">Transmembrane helix</keyword>
<protein>
    <submittedName>
        <fullName evidence="4">VWA domain-containing protein</fullName>
    </submittedName>
</protein>
<dbReference type="Proteomes" id="UP000307087">
    <property type="component" value="Unassembled WGS sequence"/>
</dbReference>
<evidence type="ECO:0000313" key="5">
    <source>
        <dbReference type="Proteomes" id="UP000307087"/>
    </source>
</evidence>
<dbReference type="SMART" id="SM00327">
    <property type="entry name" value="VWA"/>
    <property type="match status" value="1"/>
</dbReference>
<dbReference type="SUPFAM" id="SSF53300">
    <property type="entry name" value="vWA-like"/>
    <property type="match status" value="1"/>
</dbReference>
<dbReference type="EMBL" id="STGW01000002">
    <property type="protein sequence ID" value="THV17728.1"/>
    <property type="molecule type" value="Genomic_DNA"/>
</dbReference>
<name>A0A4S8NLI3_9ACTN</name>